<feature type="transmembrane region" description="Helical" evidence="2">
    <location>
        <begin position="126"/>
        <end position="143"/>
    </location>
</feature>
<keyword evidence="2" id="KW-1133">Transmembrane helix</keyword>
<dbReference type="PROSITE" id="PS50887">
    <property type="entry name" value="GGDEF"/>
    <property type="match status" value="1"/>
</dbReference>
<dbReference type="SUPFAM" id="SSF55073">
    <property type="entry name" value="Nucleotide cyclase"/>
    <property type="match status" value="1"/>
</dbReference>
<evidence type="ECO:0000259" key="3">
    <source>
        <dbReference type="PROSITE" id="PS50887"/>
    </source>
</evidence>
<evidence type="ECO:0000256" key="2">
    <source>
        <dbReference type="SAM" id="Phobius"/>
    </source>
</evidence>
<organism evidence="4 5">
    <name type="scientific">Pelomonas baiyunensis</name>
    <dbReference type="NCBI Taxonomy" id="3299026"/>
    <lineage>
        <taxon>Bacteria</taxon>
        <taxon>Pseudomonadati</taxon>
        <taxon>Pseudomonadota</taxon>
        <taxon>Betaproteobacteria</taxon>
        <taxon>Burkholderiales</taxon>
        <taxon>Sphaerotilaceae</taxon>
        <taxon>Roseateles</taxon>
    </lineage>
</organism>
<feature type="transmembrane region" description="Helical" evidence="2">
    <location>
        <begin position="155"/>
        <end position="174"/>
    </location>
</feature>
<feature type="domain" description="GGDEF" evidence="3">
    <location>
        <begin position="255"/>
        <end position="393"/>
    </location>
</feature>
<feature type="transmembrane region" description="Helical" evidence="2">
    <location>
        <begin position="194"/>
        <end position="215"/>
    </location>
</feature>
<dbReference type="RefSeq" id="WP_394385497.1">
    <property type="nucleotide sequence ID" value="NZ_JBIGIB010000003.1"/>
</dbReference>
<proteinExistence type="predicted"/>
<dbReference type="Proteomes" id="UP001606303">
    <property type="component" value="Unassembled WGS sequence"/>
</dbReference>
<dbReference type="InterPro" id="IPR043128">
    <property type="entry name" value="Rev_trsase/Diguanyl_cyclase"/>
</dbReference>
<evidence type="ECO:0000256" key="1">
    <source>
        <dbReference type="ARBA" id="ARBA00012528"/>
    </source>
</evidence>
<evidence type="ECO:0000313" key="4">
    <source>
        <dbReference type="EMBL" id="MFG6467688.1"/>
    </source>
</evidence>
<sequence length="393" mass="41786">MPPSPEALNIDTLLRVYLVVTAVLAVTSWGGARHLKERGSLRLWAWAFGASALTQAVRQVLLLTDASRAWLTVGHLGGLWSTALLLWGLSLFLGQAAPWRRLLLVGGLASVACPLLAASVGGLWPSLALSTAVAAALSFWAGLKAWGAWRQQGGFPWGLLTFSLMLAAVVYVGRSLDAWPALARGPDPFQHANAIGLLALIALTLLQALSLLLLLQDRAMRRIQQLIEIDVLTGLFNRRGFEDRLRRLLARASAQPPVLAVLDVDHFKRINDSHGHAVGDAVLSGIGARLRATLRPTDVAVRLGGEEFAVIWAQVDPPDPGGDARLGERLREAVAAEPFMTEAGPLHVTVSVGVARAGGTAASPETPAQLFSRADQALYAAKAAGRDRVLTAA</sequence>
<dbReference type="InterPro" id="IPR000160">
    <property type="entry name" value="GGDEF_dom"/>
</dbReference>
<dbReference type="SMART" id="SM00267">
    <property type="entry name" value="GGDEF"/>
    <property type="match status" value="1"/>
</dbReference>
<comment type="caution">
    <text evidence="4">The sequence shown here is derived from an EMBL/GenBank/DDBJ whole genome shotgun (WGS) entry which is preliminary data.</text>
</comment>
<dbReference type="NCBIfam" id="TIGR00254">
    <property type="entry name" value="GGDEF"/>
    <property type="match status" value="1"/>
</dbReference>
<dbReference type="InterPro" id="IPR050469">
    <property type="entry name" value="Diguanylate_Cyclase"/>
</dbReference>
<name>A0ABW7H0H6_9BURK</name>
<dbReference type="PANTHER" id="PTHR45138">
    <property type="entry name" value="REGULATORY COMPONENTS OF SENSORY TRANSDUCTION SYSTEM"/>
    <property type="match status" value="1"/>
</dbReference>
<protein>
    <recommendedName>
        <fullName evidence="1">diguanylate cyclase</fullName>
        <ecNumber evidence="1">2.7.7.65</ecNumber>
    </recommendedName>
</protein>
<feature type="transmembrane region" description="Helical" evidence="2">
    <location>
        <begin position="43"/>
        <end position="63"/>
    </location>
</feature>
<accession>A0ABW7H0H6</accession>
<feature type="transmembrane region" description="Helical" evidence="2">
    <location>
        <begin position="12"/>
        <end position="31"/>
    </location>
</feature>
<dbReference type="EC" id="2.7.7.65" evidence="1"/>
<dbReference type="Gene3D" id="3.30.70.270">
    <property type="match status" value="1"/>
</dbReference>
<feature type="transmembrane region" description="Helical" evidence="2">
    <location>
        <begin position="102"/>
        <end position="120"/>
    </location>
</feature>
<dbReference type="PANTHER" id="PTHR45138:SF24">
    <property type="entry name" value="DIGUANYLATE CYCLASE DGCC-RELATED"/>
    <property type="match status" value="1"/>
</dbReference>
<keyword evidence="2" id="KW-0472">Membrane</keyword>
<dbReference type="InterPro" id="IPR029787">
    <property type="entry name" value="Nucleotide_cyclase"/>
</dbReference>
<keyword evidence="5" id="KW-1185">Reference proteome</keyword>
<keyword evidence="2" id="KW-0812">Transmembrane</keyword>
<reference evidence="4 5" key="1">
    <citation type="submission" date="2024-08" db="EMBL/GenBank/DDBJ databases">
        <authorList>
            <person name="Lu H."/>
        </authorList>
    </citation>
    <scope>NUCLEOTIDE SEQUENCE [LARGE SCALE GENOMIC DNA]</scope>
    <source>
        <strain evidence="4 5">BYS87W</strain>
    </source>
</reference>
<evidence type="ECO:0000313" key="5">
    <source>
        <dbReference type="Proteomes" id="UP001606303"/>
    </source>
</evidence>
<dbReference type="EMBL" id="JBIGIB010000003">
    <property type="protein sequence ID" value="MFG6467688.1"/>
    <property type="molecule type" value="Genomic_DNA"/>
</dbReference>
<gene>
    <name evidence="4" type="ORF">ACG01O_13770</name>
</gene>
<dbReference type="CDD" id="cd01949">
    <property type="entry name" value="GGDEF"/>
    <property type="match status" value="1"/>
</dbReference>
<feature type="transmembrane region" description="Helical" evidence="2">
    <location>
        <begin position="69"/>
        <end position="90"/>
    </location>
</feature>
<dbReference type="Pfam" id="PF00990">
    <property type="entry name" value="GGDEF"/>
    <property type="match status" value="1"/>
</dbReference>